<evidence type="ECO:0000313" key="3">
    <source>
        <dbReference type="Proteomes" id="UP000245086"/>
    </source>
</evidence>
<dbReference type="SUPFAM" id="SSF54637">
    <property type="entry name" value="Thioesterase/thiol ester dehydrase-isomerase"/>
    <property type="match status" value="1"/>
</dbReference>
<feature type="domain" description="MaoC-like" evidence="1">
    <location>
        <begin position="13"/>
        <end position="110"/>
    </location>
</feature>
<dbReference type="PANTHER" id="PTHR42993">
    <property type="entry name" value="MAOC-LIKE DEHYDRATASE DOMAIN-CONTAINING PROTEIN"/>
    <property type="match status" value="1"/>
</dbReference>
<dbReference type="OrthoDB" id="9759612at2"/>
<organism evidence="2 3">
    <name type="scientific">Candidatus Phycosocius bacilliformis</name>
    <dbReference type="NCBI Taxonomy" id="1445552"/>
    <lineage>
        <taxon>Bacteria</taxon>
        <taxon>Pseudomonadati</taxon>
        <taxon>Pseudomonadota</taxon>
        <taxon>Alphaproteobacteria</taxon>
        <taxon>Caulobacterales</taxon>
        <taxon>Caulobacterales incertae sedis</taxon>
        <taxon>Candidatus Phycosocius</taxon>
    </lineage>
</organism>
<dbReference type="Pfam" id="PF01575">
    <property type="entry name" value="MaoC_dehydratas"/>
    <property type="match status" value="1"/>
</dbReference>
<dbReference type="PANTHER" id="PTHR42993:SF1">
    <property type="entry name" value="MAOC-LIKE DEHYDRATASE DOMAIN-CONTAINING PROTEIN"/>
    <property type="match status" value="1"/>
</dbReference>
<accession>A0A2P2E888</accession>
<dbReference type="Gene3D" id="3.10.129.10">
    <property type="entry name" value="Hotdog Thioesterase"/>
    <property type="match status" value="1"/>
</dbReference>
<evidence type="ECO:0000313" key="2">
    <source>
        <dbReference type="EMBL" id="GBF57273.1"/>
    </source>
</evidence>
<dbReference type="AlphaFoldDB" id="A0A2P2E888"/>
<reference evidence="2 3" key="1">
    <citation type="journal article" date="2018" name="Genome Announc.">
        <title>Draft Genome Sequence of "Candidatus Phycosocius bacilliformis," an Alphaproteobacterial Ectosymbiont of the Hydrocarbon-Producing Green Alga Botryococcus braunii.</title>
        <authorList>
            <person name="Tanabe Y."/>
            <person name="Yamaguchi H."/>
            <person name="Watanabe M.M."/>
        </authorList>
    </citation>
    <scope>NUCLEOTIDE SEQUENCE [LARGE SCALE GENOMIC DNA]</scope>
    <source>
        <strain evidence="2 3">BOTRYCO-2</strain>
    </source>
</reference>
<dbReference type="Proteomes" id="UP000245086">
    <property type="component" value="Unassembled WGS sequence"/>
</dbReference>
<keyword evidence="2" id="KW-0456">Lyase</keyword>
<dbReference type="EC" id="4.2.1.17" evidence="2"/>
<gene>
    <name evidence="2" type="ORF">PbB2_00938</name>
</gene>
<evidence type="ECO:0000259" key="1">
    <source>
        <dbReference type="Pfam" id="PF01575"/>
    </source>
</evidence>
<sequence length="149" mass="16136">MTKTTSFDKLADLAGQELGASDWLLIDQDRVNLFADATGDHQWIHVDVPRATKEMGGPIAHGFLTLSLIPFLGKDILKVEGVSRGINYGLNKVRFTNMVKVGSKVRAVQKLLSVEPKSGGLMLTSEITIEIDGDPRPACVAETVSLIFA</sequence>
<protein>
    <submittedName>
        <fullName evidence="2">Putative enoyl-CoA hydratase 1</fullName>
        <ecNumber evidence="2">4.2.1.17</ecNumber>
    </submittedName>
</protein>
<keyword evidence="3" id="KW-1185">Reference proteome</keyword>
<dbReference type="RefSeq" id="WP_108984131.1">
    <property type="nucleotide sequence ID" value="NZ_BFBR01000002.1"/>
</dbReference>
<dbReference type="CDD" id="cd03450">
    <property type="entry name" value="NodN"/>
    <property type="match status" value="1"/>
</dbReference>
<dbReference type="EMBL" id="BFBR01000002">
    <property type="protein sequence ID" value="GBF57273.1"/>
    <property type="molecule type" value="Genomic_DNA"/>
</dbReference>
<proteinExistence type="predicted"/>
<dbReference type="InterPro" id="IPR029069">
    <property type="entry name" value="HotDog_dom_sf"/>
</dbReference>
<dbReference type="InterPro" id="IPR002539">
    <property type="entry name" value="MaoC-like_dom"/>
</dbReference>
<dbReference type="GO" id="GO:0004300">
    <property type="term" value="F:enoyl-CoA hydratase activity"/>
    <property type="evidence" value="ECO:0007669"/>
    <property type="project" value="UniProtKB-EC"/>
</dbReference>
<name>A0A2P2E888_9PROT</name>
<dbReference type="InterPro" id="IPR039375">
    <property type="entry name" value="NodN-like"/>
</dbReference>
<comment type="caution">
    <text evidence="2">The sequence shown here is derived from an EMBL/GenBank/DDBJ whole genome shotgun (WGS) entry which is preliminary data.</text>
</comment>